<dbReference type="CDD" id="cd01029">
    <property type="entry name" value="TOPRIM_primases"/>
    <property type="match status" value="1"/>
</dbReference>
<evidence type="ECO:0008006" key="3">
    <source>
        <dbReference type="Google" id="ProtNLM"/>
    </source>
</evidence>
<dbReference type="InterPro" id="IPR034154">
    <property type="entry name" value="TOPRIM_DnaG/twinkle"/>
</dbReference>
<protein>
    <recommendedName>
        <fullName evidence="3">Toprim domain-containing protein</fullName>
    </recommendedName>
</protein>
<accession>A0A2M7W263</accession>
<evidence type="ECO:0000313" key="2">
    <source>
        <dbReference type="Proteomes" id="UP000228952"/>
    </source>
</evidence>
<evidence type="ECO:0000313" key="1">
    <source>
        <dbReference type="EMBL" id="PJA14373.1"/>
    </source>
</evidence>
<comment type="caution">
    <text evidence="1">The sequence shown here is derived from an EMBL/GenBank/DDBJ whole genome shotgun (WGS) entry which is preliminary data.</text>
</comment>
<name>A0A2M7W263_9BACT</name>
<organism evidence="1 2">
    <name type="scientific">Candidatus Dojkabacteria bacterium CG_4_10_14_0_2_um_filter_Dojkabacteria_WS6_41_15</name>
    <dbReference type="NCBI Taxonomy" id="2014249"/>
    <lineage>
        <taxon>Bacteria</taxon>
        <taxon>Candidatus Dojkabacteria</taxon>
    </lineage>
</organism>
<gene>
    <name evidence="1" type="ORF">COX64_02170</name>
</gene>
<sequence length="1254" mass="140755">MPKKHSATTSLPLFEHPKDVVRTDKMEDSDAERRNTLVSVVAAIGKIAVERVPEALARLFHALVEQESKLPHATTRLVEFEKLLTDGNPVQALELLLTSKSDIQQRPMPIHGNRGVVRLARHALNRNKLPKPQPEPPAFGFGTAAHGLGEHPNIGTLEKVVIKPSEDGNGRQVVISCTPAQGQAQTNFFDKIQLEDPNVLSFNSSLLLLQEPIVLEGKTAIANWVSEQVTEGLRRLDFKRDDYSDNIKNIRLVLSLHMGTSYEALTQVLMAMHIAFADRNRGVLELIEESSEEGRNLKVDETDLYSVVDWLALAQHWVDTHENETKNANNPEELLKGKVTELNVGNIHIRGNSGKDISIAPGRMDILQIKFGSATDINAQELIDSAIAEALYQGNVNKVRRTDTAGNVYFEKTRLGRSFSAILQVLARNIDPGFIENMNIQVTDLKFQVGDGGADTMLTPDSIPRKEHVAQMHRYLFYLGATIAHQYLHSIQGRDSVEPITLDEIIDVLSKIGFDKINGTLRYLTVDGIREEHVSIVNADEFLTIGSAAVEDAEEREEHRMSHVVATVLKNVALRALGVQSPGEIPEELADICKLDDKNGISLGVKELSSLLLDSSGRVQSSQLLQDLTYLENENMYLIWIAHNNDILRIQIKNGAFCIVSANGYFVEGKLRESIHSSGKNGVHKAMPNFQIRVMRQYEQEQRLRVLKAMVTPTYILERDGSVAEVVEGKPNVLKRNLRTGTARIDFALLEKEATRIAEGKLIDRHGIVELYNLLSKAKNGVWACRCPNSTHKNTGTRAAAVYANEHGTYVYCFGCDQRFGCIRPGEEGRVLATDAITPGIQLPEVDFESYTPVSFGRAKSMEQFSRIAQNLYHLDNSGINYLASRGLHPFNLKNVGYIPPHIGDALTELLSNNRRDLQTYLKIIHKWDKAAGKDHFYMKKEEYWRLDGMESALERMITEEPTSFIQPESLLTAIREAKDAVEKIVRIDQDRDELYSLLQIDLLNEMHRRGAFLPYKKLDQVGGRIIFPCYWLNEVRGELELAPSNFSARAVYDANGEPLCHVHPDEEGKMDPASRKYIKGHYAKVSGDKHPTPVGFTFMEPESFLPDLKIIKTMVVCEGITNAMALSQICPSFQPVIFASNGLGRKQLIAFINRLRKAGYEIDNLVLAYDFDEAGAKKFIQFQKEIQQLTGVNVVPVHEIVPADIREALPLYDEKEMKRLTTKIDLNDLIQQPGLTHYAYNKEELLFDSVFHP</sequence>
<proteinExistence type="predicted"/>
<reference evidence="2" key="1">
    <citation type="submission" date="2017-09" db="EMBL/GenBank/DDBJ databases">
        <title>Depth-based differentiation of microbial function through sediment-hosted aquifers and enrichment of novel symbionts in the deep terrestrial subsurface.</title>
        <authorList>
            <person name="Probst A.J."/>
            <person name="Ladd B."/>
            <person name="Jarett J.K."/>
            <person name="Geller-Mcgrath D.E."/>
            <person name="Sieber C.M.K."/>
            <person name="Emerson J.B."/>
            <person name="Anantharaman K."/>
            <person name="Thomas B.C."/>
            <person name="Malmstrom R."/>
            <person name="Stieglmeier M."/>
            <person name="Klingl A."/>
            <person name="Woyke T."/>
            <person name="Ryan C.M."/>
            <person name="Banfield J.F."/>
        </authorList>
    </citation>
    <scope>NUCLEOTIDE SEQUENCE [LARGE SCALE GENOMIC DNA]</scope>
</reference>
<dbReference type="EMBL" id="PFQB01000053">
    <property type="protein sequence ID" value="PJA14373.1"/>
    <property type="molecule type" value="Genomic_DNA"/>
</dbReference>
<dbReference type="AlphaFoldDB" id="A0A2M7W263"/>
<dbReference type="Gene3D" id="3.40.1360.10">
    <property type="match status" value="1"/>
</dbReference>
<dbReference type="Proteomes" id="UP000228952">
    <property type="component" value="Unassembled WGS sequence"/>
</dbReference>